<evidence type="ECO:0000256" key="5">
    <source>
        <dbReference type="ARBA" id="ARBA00022695"/>
    </source>
</evidence>
<dbReference type="Proteomes" id="UP000242757">
    <property type="component" value="Unassembled WGS sequence"/>
</dbReference>
<comment type="function">
    <text evidence="8 10">Catalyzes the formation of dTDP-glucose, from dTTP and glucose 1-phosphate, as well as its pyrophosphorolysis.</text>
</comment>
<dbReference type="InterPro" id="IPR029044">
    <property type="entry name" value="Nucleotide-diphossugar_trans"/>
</dbReference>
<dbReference type="AlphaFoldDB" id="A0A233RFG0"/>
<dbReference type="PANTHER" id="PTHR43532:SF4">
    <property type="entry name" value="GLUCOSE-1-PHOSPHATE THYMIDYLYLTRANSFERASE 2"/>
    <property type="match status" value="1"/>
</dbReference>
<dbReference type="PANTHER" id="PTHR43532">
    <property type="entry name" value="GLUCOSE-1-PHOSPHATE THYMIDYLYLTRANSFERASE"/>
    <property type="match status" value="1"/>
</dbReference>
<reference evidence="12 13" key="1">
    <citation type="submission" date="2017-08" db="EMBL/GenBank/DDBJ databases">
        <title>A Genome Sequence of Oceanimonas doudoroffii ATCC 27123T.</title>
        <authorList>
            <person name="Brennan M.A."/>
            <person name="Maclea K.S."/>
            <person name="Mcclelland W.D."/>
            <person name="Trachtenberg A.M."/>
        </authorList>
    </citation>
    <scope>NUCLEOTIDE SEQUENCE [LARGE SCALE GENOMIC DNA]</scope>
    <source>
        <strain evidence="12 13">ATCC 27123</strain>
    </source>
</reference>
<dbReference type="NCBIfam" id="TIGR01207">
    <property type="entry name" value="rmlA"/>
    <property type="match status" value="1"/>
</dbReference>
<evidence type="ECO:0000256" key="3">
    <source>
        <dbReference type="ARBA" id="ARBA00012461"/>
    </source>
</evidence>
<evidence type="ECO:0000256" key="8">
    <source>
        <dbReference type="ARBA" id="ARBA00037065"/>
    </source>
</evidence>
<accession>A0A233RFG0</accession>
<dbReference type="InterPro" id="IPR005835">
    <property type="entry name" value="NTP_transferase_dom"/>
</dbReference>
<evidence type="ECO:0000256" key="10">
    <source>
        <dbReference type="RuleBase" id="RU003706"/>
    </source>
</evidence>
<feature type="domain" description="Nucleotidyl transferase" evidence="11">
    <location>
        <begin position="9"/>
        <end position="244"/>
    </location>
</feature>
<protein>
    <recommendedName>
        <fullName evidence="3 10">Glucose-1-phosphate thymidylyltransferase</fullName>
        <ecNumber evidence="3 10">2.7.7.24</ecNumber>
    </recommendedName>
</protein>
<dbReference type="Gene3D" id="3.90.550.10">
    <property type="entry name" value="Spore Coat Polysaccharide Biosynthesis Protein SpsA, Chain A"/>
    <property type="match status" value="1"/>
</dbReference>
<comment type="catalytic activity">
    <reaction evidence="9 10">
        <text>dTTP + alpha-D-glucose 1-phosphate + H(+) = dTDP-alpha-D-glucose + diphosphate</text>
        <dbReference type="Rhea" id="RHEA:15225"/>
        <dbReference type="ChEBI" id="CHEBI:15378"/>
        <dbReference type="ChEBI" id="CHEBI:33019"/>
        <dbReference type="ChEBI" id="CHEBI:37568"/>
        <dbReference type="ChEBI" id="CHEBI:57477"/>
        <dbReference type="ChEBI" id="CHEBI:58601"/>
        <dbReference type="EC" id="2.7.7.24"/>
    </reaction>
</comment>
<keyword evidence="6 10" id="KW-0479">Metal-binding</keyword>
<evidence type="ECO:0000256" key="2">
    <source>
        <dbReference type="ARBA" id="ARBA00010480"/>
    </source>
</evidence>
<evidence type="ECO:0000256" key="6">
    <source>
        <dbReference type="ARBA" id="ARBA00022723"/>
    </source>
</evidence>
<dbReference type="GO" id="GO:0008879">
    <property type="term" value="F:glucose-1-phosphate thymidylyltransferase activity"/>
    <property type="evidence" value="ECO:0007669"/>
    <property type="project" value="UniProtKB-EC"/>
</dbReference>
<dbReference type="RefSeq" id="WP_094198895.1">
    <property type="nucleotide sequence ID" value="NZ_NBIM01000001.1"/>
</dbReference>
<dbReference type="FunFam" id="3.90.550.10:FF:000023">
    <property type="entry name" value="Glucose-1-phosphate thymidylyltransferase"/>
    <property type="match status" value="1"/>
</dbReference>
<evidence type="ECO:0000256" key="4">
    <source>
        <dbReference type="ARBA" id="ARBA00022679"/>
    </source>
</evidence>
<dbReference type="InterPro" id="IPR005907">
    <property type="entry name" value="G1P_thy_trans_s"/>
</dbReference>
<dbReference type="EMBL" id="NBIM01000001">
    <property type="protein sequence ID" value="OXY82116.1"/>
    <property type="molecule type" value="Genomic_DNA"/>
</dbReference>
<dbReference type="GO" id="GO:0046872">
    <property type="term" value="F:metal ion binding"/>
    <property type="evidence" value="ECO:0007669"/>
    <property type="project" value="UniProtKB-KW"/>
</dbReference>
<comment type="cofactor">
    <cofactor evidence="1">
        <name>Mg(2+)</name>
        <dbReference type="ChEBI" id="CHEBI:18420"/>
    </cofactor>
</comment>
<evidence type="ECO:0000256" key="7">
    <source>
        <dbReference type="ARBA" id="ARBA00022842"/>
    </source>
</evidence>
<evidence type="ECO:0000256" key="1">
    <source>
        <dbReference type="ARBA" id="ARBA00001946"/>
    </source>
</evidence>
<evidence type="ECO:0000313" key="13">
    <source>
        <dbReference type="Proteomes" id="UP000242757"/>
    </source>
</evidence>
<keyword evidence="13" id="KW-1185">Reference proteome</keyword>
<dbReference type="SUPFAM" id="SSF53448">
    <property type="entry name" value="Nucleotide-diphospho-sugar transferases"/>
    <property type="match status" value="1"/>
</dbReference>
<dbReference type="Pfam" id="PF00483">
    <property type="entry name" value="NTP_transferase"/>
    <property type="match status" value="1"/>
</dbReference>
<dbReference type="CDD" id="cd02538">
    <property type="entry name" value="G1P_TT_short"/>
    <property type="match status" value="1"/>
</dbReference>
<comment type="similarity">
    <text evidence="2 10">Belongs to the glucose-1-phosphate thymidylyltransferase family.</text>
</comment>
<keyword evidence="5 10" id="KW-0548">Nucleotidyltransferase</keyword>
<proteinExistence type="inferred from homology"/>
<sequence>MTTNTSNTKGIILAGGSGTRLHPITLGISKQLLPIYDKPMIYYPISVLMLAGIRDILIISTPDDLPQYQKLLGTGEQFGVSFSYAVQPSPDGLAQAFIIGEEFIGTSPVCLVLGDNIFHGQHFSEQLKKAAAQPGGATVFGYLVHDPERFGVVEFDAEGKAISIEEKPAKPKSSYAVTGLYFYDNDVVNIAKTVKPSARGELEITSINNAYLQRGDLRVERLGRGFSWLDTGTHDSLLEASSYVKTIEHRQGLKIACLEEIGWRNGWISDQELHHRGESLYKTHYGQYLLHLLDAEGE</sequence>
<name>A0A233RFG0_9GAMM</name>
<organism evidence="12 13">
    <name type="scientific">Oceanimonas doudoroffii</name>
    <dbReference type="NCBI Taxonomy" id="84158"/>
    <lineage>
        <taxon>Bacteria</taxon>
        <taxon>Pseudomonadati</taxon>
        <taxon>Pseudomonadota</taxon>
        <taxon>Gammaproteobacteria</taxon>
        <taxon>Aeromonadales</taxon>
        <taxon>Aeromonadaceae</taxon>
        <taxon>Oceanimonas</taxon>
    </lineage>
</organism>
<dbReference type="EC" id="2.7.7.24" evidence="3 10"/>
<comment type="caution">
    <text evidence="12">The sequence shown here is derived from an EMBL/GenBank/DDBJ whole genome shotgun (WGS) entry which is preliminary data.</text>
</comment>
<dbReference type="OrthoDB" id="9803871at2"/>
<keyword evidence="4 10" id="KW-0808">Transferase</keyword>
<evidence type="ECO:0000259" key="11">
    <source>
        <dbReference type="Pfam" id="PF00483"/>
    </source>
</evidence>
<keyword evidence="7 10" id="KW-0460">Magnesium</keyword>
<evidence type="ECO:0000256" key="9">
    <source>
        <dbReference type="ARBA" id="ARBA00049336"/>
    </source>
</evidence>
<gene>
    <name evidence="12" type="primary">rfbA</name>
    <name evidence="12" type="ORF">B6S08_00845</name>
</gene>
<evidence type="ECO:0000313" key="12">
    <source>
        <dbReference type="EMBL" id="OXY82116.1"/>
    </source>
</evidence>